<dbReference type="EMBL" id="CAJVCH010002526">
    <property type="protein sequence ID" value="CAG7644735.1"/>
    <property type="molecule type" value="Genomic_DNA"/>
</dbReference>
<proteinExistence type="predicted"/>
<keyword evidence="2" id="KW-1185">Reference proteome</keyword>
<accession>A0A8J2J509</accession>
<evidence type="ECO:0000313" key="1">
    <source>
        <dbReference type="EMBL" id="CAG7644735.1"/>
    </source>
</evidence>
<protein>
    <submittedName>
        <fullName evidence="1">Uncharacterized protein</fullName>
    </submittedName>
</protein>
<dbReference type="Proteomes" id="UP000708208">
    <property type="component" value="Unassembled WGS sequence"/>
</dbReference>
<evidence type="ECO:0000313" key="2">
    <source>
        <dbReference type="Proteomes" id="UP000708208"/>
    </source>
</evidence>
<gene>
    <name evidence="1" type="ORF">AFUS01_LOCUS528</name>
</gene>
<reference evidence="1" key="1">
    <citation type="submission" date="2021-06" db="EMBL/GenBank/DDBJ databases">
        <authorList>
            <person name="Hodson N. C."/>
            <person name="Mongue J. A."/>
            <person name="Jaron S. K."/>
        </authorList>
    </citation>
    <scope>NUCLEOTIDE SEQUENCE</scope>
</reference>
<organism evidence="1 2">
    <name type="scientific">Allacma fusca</name>
    <dbReference type="NCBI Taxonomy" id="39272"/>
    <lineage>
        <taxon>Eukaryota</taxon>
        <taxon>Metazoa</taxon>
        <taxon>Ecdysozoa</taxon>
        <taxon>Arthropoda</taxon>
        <taxon>Hexapoda</taxon>
        <taxon>Collembola</taxon>
        <taxon>Symphypleona</taxon>
        <taxon>Sminthuridae</taxon>
        <taxon>Allacma</taxon>
    </lineage>
</organism>
<feature type="non-terminal residue" evidence="1">
    <location>
        <position position="1"/>
    </location>
</feature>
<comment type="caution">
    <text evidence="1">The sequence shown here is derived from an EMBL/GenBank/DDBJ whole genome shotgun (WGS) entry which is preliminary data.</text>
</comment>
<sequence>KGGNANAKTLEQSLIGLSNHWIRILHMELLNQPRPMAISILINILWITKNVLEN</sequence>
<dbReference type="AlphaFoldDB" id="A0A8J2J509"/>
<name>A0A8J2J509_9HEXA</name>